<reference evidence="1" key="1">
    <citation type="submission" date="2018-06" db="EMBL/GenBank/DDBJ databases">
        <authorList>
            <person name="Zhirakovskaya E."/>
        </authorList>
    </citation>
    <scope>NUCLEOTIDE SEQUENCE</scope>
</reference>
<dbReference type="EMBL" id="UOGB01000003">
    <property type="protein sequence ID" value="VAX15092.1"/>
    <property type="molecule type" value="Genomic_DNA"/>
</dbReference>
<proteinExistence type="predicted"/>
<sequence>MPTSNPRINVTLEKPIYESVKRLAK</sequence>
<dbReference type="EMBL" id="UOGA01000023">
    <property type="protein sequence ID" value="VAX14878.1"/>
    <property type="molecule type" value="Genomic_DNA"/>
</dbReference>
<evidence type="ECO:0000313" key="2">
    <source>
        <dbReference type="EMBL" id="VAX15092.1"/>
    </source>
</evidence>
<protein>
    <submittedName>
        <fullName evidence="1">Uncharacterized protein</fullName>
    </submittedName>
</protein>
<accession>A0A3B1BTP7</accession>
<gene>
    <name evidence="2" type="ORF">MNBD_NITROSPINAE03-1844</name>
    <name evidence="1" type="ORF">MNBD_NITROSPINAE04-1618</name>
</gene>
<feature type="non-terminal residue" evidence="1">
    <location>
        <position position="25"/>
    </location>
</feature>
<name>A0A3B1BTP7_9ZZZZ</name>
<dbReference type="AlphaFoldDB" id="A0A3B1BTP7"/>
<evidence type="ECO:0000313" key="1">
    <source>
        <dbReference type="EMBL" id="VAX14878.1"/>
    </source>
</evidence>
<organism evidence="1">
    <name type="scientific">hydrothermal vent metagenome</name>
    <dbReference type="NCBI Taxonomy" id="652676"/>
    <lineage>
        <taxon>unclassified sequences</taxon>
        <taxon>metagenomes</taxon>
        <taxon>ecological metagenomes</taxon>
    </lineage>
</organism>